<dbReference type="GO" id="GO:0004553">
    <property type="term" value="F:hydrolase activity, hydrolyzing O-glycosyl compounds"/>
    <property type="evidence" value="ECO:0007669"/>
    <property type="project" value="InterPro"/>
</dbReference>
<name>A0A922T278_9PLEO</name>
<evidence type="ECO:0000256" key="6">
    <source>
        <dbReference type="ARBA" id="ARBA00023326"/>
    </source>
</evidence>
<dbReference type="InterPro" id="IPR001524">
    <property type="entry name" value="Glyco_hydro_6_CS"/>
</dbReference>
<keyword evidence="4 8" id="KW-0119">Carbohydrate metabolism</keyword>
<dbReference type="Pfam" id="PF04082">
    <property type="entry name" value="Fungal_trans"/>
    <property type="match status" value="1"/>
</dbReference>
<dbReference type="EMBL" id="NRDI02000004">
    <property type="protein sequence ID" value="KAI1517123.1"/>
    <property type="molecule type" value="Genomic_DNA"/>
</dbReference>
<dbReference type="CDD" id="cd12148">
    <property type="entry name" value="fungal_TF_MHR"/>
    <property type="match status" value="1"/>
</dbReference>
<evidence type="ECO:0000256" key="5">
    <source>
        <dbReference type="ARBA" id="ARBA00023295"/>
    </source>
</evidence>
<dbReference type="InterPro" id="IPR016288">
    <property type="entry name" value="Beta_cellobiohydrolase"/>
</dbReference>
<protein>
    <recommendedName>
        <fullName evidence="8">Glucanase</fullName>
        <ecNumber evidence="8">3.2.1.-</ecNumber>
    </recommendedName>
</protein>
<dbReference type="GO" id="GO:0030245">
    <property type="term" value="P:cellulose catabolic process"/>
    <property type="evidence" value="ECO:0007669"/>
    <property type="project" value="UniProtKB-KW"/>
</dbReference>
<dbReference type="GO" id="GO:0006351">
    <property type="term" value="P:DNA-templated transcription"/>
    <property type="evidence" value="ECO:0007669"/>
    <property type="project" value="InterPro"/>
</dbReference>
<feature type="signal peptide" evidence="8">
    <location>
        <begin position="1"/>
        <end position="20"/>
    </location>
</feature>
<feature type="region of interest" description="Disordered" evidence="9">
    <location>
        <begin position="1103"/>
        <end position="1139"/>
    </location>
</feature>
<dbReference type="InterPro" id="IPR036864">
    <property type="entry name" value="Zn2-C6_fun-type_DNA-bd_sf"/>
</dbReference>
<dbReference type="Gene3D" id="4.10.240.10">
    <property type="entry name" value="Zn(2)-C6 fungal-type DNA-binding domain"/>
    <property type="match status" value="1"/>
</dbReference>
<dbReference type="Proteomes" id="UP000249757">
    <property type="component" value="Unassembled WGS sequence"/>
</dbReference>
<dbReference type="Pfam" id="PF01341">
    <property type="entry name" value="Glyco_hydro_6"/>
    <property type="match status" value="1"/>
</dbReference>
<evidence type="ECO:0000256" key="3">
    <source>
        <dbReference type="ARBA" id="ARBA00023242"/>
    </source>
</evidence>
<evidence type="ECO:0000256" key="9">
    <source>
        <dbReference type="SAM" id="MobiDB-lite"/>
    </source>
</evidence>
<keyword evidence="8" id="KW-0732">Signal</keyword>
<sequence>MVQLTQFVLATSALASAVSAAPKPPAPPAPPLPSNVTVNPWIGKDRYVVQSYSKKLDQTIASFIAQNDSLNAARTRTVAQKVSTFTWITSRAGLQDITVTIKEARKQKKGLKPMIVGLVLYNLPDRDCSAGESAGELSSAKDGLNIYKKEFVDQYAKLVSQARDLEFAIVLEPDSLGNAVTNQNVPFCATATPIYEEGIAYAISKLQFPNVHLYMDAAHGGWLGWADNLKPTAEVFARVVNMAKKLNPAAKIRGYSTNVSNYNPFQAKVRENYTEYSPSWDESHYASSLATYMEAEGLPGNFIIDQGRVALPGARKEWGDWCNVAPAGFGLLPGATQNNTNVDSIVWIKPGGESDGACGLAGAPVAGAWFDSYVQMLVKNADPSLKPTYSTLKCDRLQPCKTCVDRGLSLSCAYVRSAPPSKEPKVPNSVHDRINQLEKLVTNLISGNDIHHASPAASTISQYQYHNGNHDADLPGTPDRVKFQGETTTYSNSGHWTSILDGISELREHLDHIPESPSPKDELHEDIPGPELLFGRHTHATKEQILASLPPKSEADDLLETFFQSMDTHPTILHKPTFLKQYQNFWAQPFKTSVMWIGLLYAVLAIGFRFKAAIDNHGRDGSELPSDTNLTLHSARMTFYREKVVQCMILANYTKCPPFTIETVLCYFGTEFLRTQDTQFSMYILVGMLTRLAFRMGYHRDASRFPNISPFRGELRRRKWVLIMSLDLVTSSQVGLPRIIQPFMYDTQEPRNLHEDDLHEDISELPPSRPEIELTQLLYSIFLTRIRRQQAQIVDMMNSTSQPTYREIMDIDTTLGHIRDSIPQASKPVVLDNGDATTLPESMRRLYLELAILKARLMLHRPYLKLGRTDAKYDYSRRVCLNVAMEMLRFQRMLDRGLTPGGKLGLEVWRVATVSWYMSAIVAQDFLLATTVLILDLDEDLVSPMPQNAHLVRDELQLDGDAPTREDIIVTLRSAYAIWTKASRKSQEAFKVAAAVKLVLSKAENSTTQVNGSPHMNLGRDQMNFTSPTPSFDFNDMSPAAPGSDVFSLGHGSLSHAFDLGNMSMDLDGFAMPYNWGGIPSELQNLQMQPSEEFHQQQPYDYGSTGSAFRMPQYDNREMTSNDEQDSKSITPLLNKFAP</sequence>
<evidence type="ECO:0000256" key="8">
    <source>
        <dbReference type="RuleBase" id="RU361186"/>
    </source>
</evidence>
<evidence type="ECO:0000256" key="4">
    <source>
        <dbReference type="ARBA" id="ARBA00023277"/>
    </source>
</evidence>
<dbReference type="GO" id="GO:0000981">
    <property type="term" value="F:DNA-binding transcription factor activity, RNA polymerase II-specific"/>
    <property type="evidence" value="ECO:0007669"/>
    <property type="project" value="InterPro"/>
</dbReference>
<dbReference type="GO" id="GO:0008270">
    <property type="term" value="F:zinc ion binding"/>
    <property type="evidence" value="ECO:0007669"/>
    <property type="project" value="InterPro"/>
</dbReference>
<keyword evidence="6 8" id="KW-0624">Polysaccharide degradation</keyword>
<keyword evidence="5 8" id="KW-0326">Glycosidase</keyword>
<keyword evidence="1 8" id="KW-0378">Hydrolase</keyword>
<dbReference type="GO" id="GO:0003677">
    <property type="term" value="F:DNA binding"/>
    <property type="evidence" value="ECO:0007669"/>
    <property type="project" value="InterPro"/>
</dbReference>
<dbReference type="PANTHER" id="PTHR34876">
    <property type="match status" value="1"/>
</dbReference>
<dbReference type="AlphaFoldDB" id="A0A922T278"/>
<gene>
    <name evidence="11" type="ORF">Ptr86124_004060</name>
</gene>
<comment type="similarity">
    <text evidence="8">Belongs to the glycosyl hydrolase family 6.</text>
</comment>
<keyword evidence="12" id="KW-1185">Reference proteome</keyword>
<dbReference type="InterPro" id="IPR036434">
    <property type="entry name" value="Beta_cellobiohydrolase_sf"/>
</dbReference>
<dbReference type="Gene3D" id="3.20.20.40">
    <property type="entry name" value="1, 4-beta cellobiohydrolase"/>
    <property type="match status" value="1"/>
</dbReference>
<evidence type="ECO:0000256" key="7">
    <source>
        <dbReference type="PROSITE-ProRule" id="PRU10057"/>
    </source>
</evidence>
<reference evidence="12" key="1">
    <citation type="journal article" date="2022" name="Microb. Genom.">
        <title>A global pangenome for the wheat fungal pathogen Pyrenophora tritici-repentis and prediction of effector protein structural homology.</title>
        <authorList>
            <person name="Moolhuijzen P.M."/>
            <person name="See P.T."/>
            <person name="Shi G."/>
            <person name="Powell H.R."/>
            <person name="Cockram J."/>
            <person name="Jorgensen L.N."/>
            <person name="Benslimane H."/>
            <person name="Strelkov S.E."/>
            <person name="Turner J."/>
            <person name="Liu Z."/>
            <person name="Moffat C.S."/>
        </authorList>
    </citation>
    <scope>NUCLEOTIDE SEQUENCE [LARGE SCALE GENOMIC DNA]</scope>
</reference>
<dbReference type="SUPFAM" id="SSF51989">
    <property type="entry name" value="Glycosyl hydrolases family 6, cellulases"/>
    <property type="match status" value="1"/>
</dbReference>
<accession>A0A922T278</accession>
<comment type="caution">
    <text evidence="11">The sequence shown here is derived from an EMBL/GenBank/DDBJ whole genome shotgun (WGS) entry which is preliminary data.</text>
</comment>
<evidence type="ECO:0000256" key="1">
    <source>
        <dbReference type="ARBA" id="ARBA00022801"/>
    </source>
</evidence>
<dbReference type="EC" id="3.2.1.-" evidence="8"/>
<dbReference type="PRINTS" id="PR00733">
    <property type="entry name" value="GLHYDRLASE6"/>
</dbReference>
<evidence type="ECO:0000313" key="12">
    <source>
        <dbReference type="Proteomes" id="UP000249757"/>
    </source>
</evidence>
<dbReference type="PROSITE" id="PS00656">
    <property type="entry name" value="GLYCOSYL_HYDROL_F6_2"/>
    <property type="match status" value="1"/>
</dbReference>
<feature type="active site" description="Proton donor" evidence="7">
    <location>
        <position position="174"/>
    </location>
</feature>
<proteinExistence type="inferred from homology"/>
<dbReference type="SMART" id="SM00906">
    <property type="entry name" value="Fungal_trans"/>
    <property type="match status" value="1"/>
</dbReference>
<dbReference type="PANTHER" id="PTHR34876:SF10">
    <property type="entry name" value="GLUCANASE"/>
    <property type="match status" value="1"/>
</dbReference>
<dbReference type="InterPro" id="IPR007219">
    <property type="entry name" value="XnlR_reg_dom"/>
</dbReference>
<organism evidence="11 12">
    <name type="scientific">Pyrenophora tritici-repentis</name>
    <dbReference type="NCBI Taxonomy" id="45151"/>
    <lineage>
        <taxon>Eukaryota</taxon>
        <taxon>Fungi</taxon>
        <taxon>Dikarya</taxon>
        <taxon>Ascomycota</taxon>
        <taxon>Pezizomycotina</taxon>
        <taxon>Dothideomycetes</taxon>
        <taxon>Pleosporomycetidae</taxon>
        <taxon>Pleosporales</taxon>
        <taxon>Pleosporineae</taxon>
        <taxon>Pleosporaceae</taxon>
        <taxon>Pyrenophora</taxon>
    </lineage>
</organism>
<evidence type="ECO:0000259" key="10">
    <source>
        <dbReference type="SMART" id="SM00906"/>
    </source>
</evidence>
<evidence type="ECO:0000256" key="2">
    <source>
        <dbReference type="ARBA" id="ARBA00023001"/>
    </source>
</evidence>
<keyword evidence="3" id="KW-0539">Nucleus</keyword>
<feature type="chain" id="PRO_5038167431" description="Glucanase" evidence="8">
    <location>
        <begin position="21"/>
        <end position="1139"/>
    </location>
</feature>
<evidence type="ECO:0000313" key="11">
    <source>
        <dbReference type="EMBL" id="KAI1517123.1"/>
    </source>
</evidence>
<keyword evidence="2 8" id="KW-0136">Cellulose degradation</keyword>
<feature type="domain" description="Xylanolytic transcriptional activator regulatory" evidence="10">
    <location>
        <begin position="682"/>
        <end position="756"/>
    </location>
</feature>